<dbReference type="EMBL" id="CAJJDN010000147">
    <property type="protein sequence ID" value="CAD8123875.1"/>
    <property type="molecule type" value="Genomic_DNA"/>
</dbReference>
<dbReference type="AlphaFoldDB" id="A0A8S1RB08"/>
<comment type="caution">
    <text evidence="1">The sequence shown here is derived from an EMBL/GenBank/DDBJ whole genome shotgun (WGS) entry which is preliminary data.</text>
</comment>
<evidence type="ECO:0000313" key="2">
    <source>
        <dbReference type="Proteomes" id="UP000692954"/>
    </source>
</evidence>
<proteinExistence type="predicted"/>
<keyword evidence="2" id="KW-1185">Reference proteome</keyword>
<sequence length="150" mass="17665">MIHLSTKSFKKLPQIISRLLLDLQTFQENLLTYLKEQIKHKVIILKNLSFFEFQVYLKIKNTLKIKRIIINYIFLILNNNQNQDSVCLINFIIQHSITVTNLLANQSGFFKDLVAQMIIETRHNSDICFVKSIYSLNQNKVNYLSSLKML</sequence>
<gene>
    <name evidence="1" type="ORF">PSON_ATCC_30995.1.T1470151</name>
</gene>
<name>A0A8S1RB08_9CILI</name>
<accession>A0A8S1RB08</accession>
<protein>
    <submittedName>
        <fullName evidence="1">Uncharacterized protein</fullName>
    </submittedName>
</protein>
<reference evidence="1" key="1">
    <citation type="submission" date="2021-01" db="EMBL/GenBank/DDBJ databases">
        <authorList>
            <consortium name="Genoscope - CEA"/>
            <person name="William W."/>
        </authorList>
    </citation>
    <scope>NUCLEOTIDE SEQUENCE</scope>
</reference>
<dbReference type="Proteomes" id="UP000692954">
    <property type="component" value="Unassembled WGS sequence"/>
</dbReference>
<evidence type="ECO:0000313" key="1">
    <source>
        <dbReference type="EMBL" id="CAD8123875.1"/>
    </source>
</evidence>
<organism evidence="1 2">
    <name type="scientific">Paramecium sonneborni</name>
    <dbReference type="NCBI Taxonomy" id="65129"/>
    <lineage>
        <taxon>Eukaryota</taxon>
        <taxon>Sar</taxon>
        <taxon>Alveolata</taxon>
        <taxon>Ciliophora</taxon>
        <taxon>Intramacronucleata</taxon>
        <taxon>Oligohymenophorea</taxon>
        <taxon>Peniculida</taxon>
        <taxon>Parameciidae</taxon>
        <taxon>Paramecium</taxon>
    </lineage>
</organism>